<keyword evidence="12" id="KW-1185">Reference proteome</keyword>
<feature type="domain" description="PAS" evidence="9">
    <location>
        <begin position="330"/>
        <end position="402"/>
    </location>
</feature>
<dbReference type="Gene3D" id="3.30.450.20">
    <property type="entry name" value="PAS domain"/>
    <property type="match status" value="2"/>
</dbReference>
<dbReference type="InterPro" id="IPR016032">
    <property type="entry name" value="Sig_transdc_resp-reg_C-effctor"/>
</dbReference>
<evidence type="ECO:0000313" key="12">
    <source>
        <dbReference type="Proteomes" id="UP000254925"/>
    </source>
</evidence>
<dbReference type="InterPro" id="IPR001789">
    <property type="entry name" value="Sig_transdc_resp-reg_receiver"/>
</dbReference>
<dbReference type="SMART" id="SM00421">
    <property type="entry name" value="HTH_LUXR"/>
    <property type="match status" value="1"/>
</dbReference>
<dbReference type="PANTHER" id="PTHR44688">
    <property type="entry name" value="DNA-BINDING TRANSCRIPTIONAL ACTIVATOR DEVR_DOSR"/>
    <property type="match status" value="1"/>
</dbReference>
<dbReference type="SUPFAM" id="SSF55781">
    <property type="entry name" value="GAF domain-like"/>
    <property type="match status" value="1"/>
</dbReference>
<dbReference type="PROSITE" id="PS50113">
    <property type="entry name" value="PAC"/>
    <property type="match status" value="1"/>
</dbReference>
<feature type="domain" description="Response regulatory" evidence="8">
    <location>
        <begin position="451"/>
        <end position="566"/>
    </location>
</feature>
<evidence type="ECO:0000259" key="7">
    <source>
        <dbReference type="PROSITE" id="PS50043"/>
    </source>
</evidence>
<keyword evidence="2" id="KW-0418">Kinase</keyword>
<evidence type="ECO:0000259" key="9">
    <source>
        <dbReference type="PROSITE" id="PS50112"/>
    </source>
</evidence>
<dbReference type="NCBIfam" id="TIGR00229">
    <property type="entry name" value="sensory_box"/>
    <property type="match status" value="1"/>
</dbReference>
<dbReference type="InterPro" id="IPR000700">
    <property type="entry name" value="PAS-assoc_C"/>
</dbReference>
<dbReference type="InterPro" id="IPR000792">
    <property type="entry name" value="Tscrpt_reg_LuxR_C"/>
</dbReference>
<dbReference type="SUPFAM" id="SSF46894">
    <property type="entry name" value="C-terminal effector domain of the bipartite response regulators"/>
    <property type="match status" value="1"/>
</dbReference>
<dbReference type="GO" id="GO:0003677">
    <property type="term" value="F:DNA binding"/>
    <property type="evidence" value="ECO:0007669"/>
    <property type="project" value="UniProtKB-KW"/>
</dbReference>
<dbReference type="Gene3D" id="1.10.10.10">
    <property type="entry name" value="Winged helix-like DNA-binding domain superfamily/Winged helix DNA-binding domain"/>
    <property type="match status" value="1"/>
</dbReference>
<name>A0A370H9W0_9HYPH</name>
<dbReference type="SMART" id="SM00448">
    <property type="entry name" value="REC"/>
    <property type="match status" value="1"/>
</dbReference>
<dbReference type="InterPro" id="IPR001610">
    <property type="entry name" value="PAC"/>
</dbReference>
<proteinExistence type="predicted"/>
<dbReference type="SUPFAM" id="SSF52172">
    <property type="entry name" value="CheY-like"/>
    <property type="match status" value="1"/>
</dbReference>
<feature type="domain" description="PAC" evidence="10">
    <location>
        <begin position="404"/>
        <end position="456"/>
    </location>
</feature>
<dbReference type="Gene3D" id="3.30.450.40">
    <property type="match status" value="1"/>
</dbReference>
<accession>A0A370H9W0</accession>
<dbReference type="GO" id="GO:0016301">
    <property type="term" value="F:kinase activity"/>
    <property type="evidence" value="ECO:0007669"/>
    <property type="project" value="UniProtKB-KW"/>
</dbReference>
<evidence type="ECO:0000259" key="8">
    <source>
        <dbReference type="PROSITE" id="PS50110"/>
    </source>
</evidence>
<dbReference type="GO" id="GO:0000160">
    <property type="term" value="P:phosphorelay signal transduction system"/>
    <property type="evidence" value="ECO:0007669"/>
    <property type="project" value="InterPro"/>
</dbReference>
<keyword evidence="4" id="KW-0238">DNA-binding</keyword>
<evidence type="ECO:0000256" key="6">
    <source>
        <dbReference type="PROSITE-ProRule" id="PRU00169"/>
    </source>
</evidence>
<dbReference type="Pfam" id="PF00072">
    <property type="entry name" value="Response_reg"/>
    <property type="match status" value="1"/>
</dbReference>
<evidence type="ECO:0000256" key="5">
    <source>
        <dbReference type="ARBA" id="ARBA00023163"/>
    </source>
</evidence>
<reference evidence="11 12" key="1">
    <citation type="submission" date="2018-07" db="EMBL/GenBank/DDBJ databases">
        <title>Genomic Encyclopedia of Type Strains, Phase IV (KMG-IV): sequencing the most valuable type-strain genomes for metagenomic binning, comparative biology and taxonomic classification.</title>
        <authorList>
            <person name="Goeker M."/>
        </authorList>
    </citation>
    <scope>NUCLEOTIDE SEQUENCE [LARGE SCALE GENOMIC DNA]</scope>
    <source>
        <strain evidence="11 12">DSM 14364</strain>
    </source>
</reference>
<organism evidence="11 12">
    <name type="scientific">Microvirga subterranea</name>
    <dbReference type="NCBI Taxonomy" id="186651"/>
    <lineage>
        <taxon>Bacteria</taxon>
        <taxon>Pseudomonadati</taxon>
        <taxon>Pseudomonadota</taxon>
        <taxon>Alphaproteobacteria</taxon>
        <taxon>Hyphomicrobiales</taxon>
        <taxon>Methylobacteriaceae</taxon>
        <taxon>Microvirga</taxon>
    </lineage>
</organism>
<dbReference type="CDD" id="cd06170">
    <property type="entry name" value="LuxR_C_like"/>
    <property type="match status" value="1"/>
</dbReference>
<dbReference type="CDD" id="cd00130">
    <property type="entry name" value="PAS"/>
    <property type="match status" value="1"/>
</dbReference>
<dbReference type="Proteomes" id="UP000254925">
    <property type="component" value="Unassembled WGS sequence"/>
</dbReference>
<keyword evidence="6" id="KW-0597">Phosphoprotein</keyword>
<gene>
    <name evidence="11" type="ORF">DES45_11322</name>
</gene>
<evidence type="ECO:0000313" key="11">
    <source>
        <dbReference type="EMBL" id="RDI53601.1"/>
    </source>
</evidence>
<dbReference type="PRINTS" id="PR00038">
    <property type="entry name" value="HTHLUXR"/>
</dbReference>
<dbReference type="Pfam" id="PF08447">
    <property type="entry name" value="PAS_3"/>
    <property type="match status" value="1"/>
</dbReference>
<protein>
    <submittedName>
        <fullName evidence="11">PAS domain S-box-containing protein</fullName>
    </submittedName>
</protein>
<dbReference type="AlphaFoldDB" id="A0A370H9W0"/>
<feature type="modified residue" description="4-aspartylphosphate" evidence="6">
    <location>
        <position position="500"/>
    </location>
</feature>
<dbReference type="PROSITE" id="PS50110">
    <property type="entry name" value="RESPONSE_REGULATORY"/>
    <property type="match status" value="1"/>
</dbReference>
<sequence length="657" mass="72728">MNTTQFLAQGGTISARIQAYDWSTSPLGPPETWPSSLQVTLSNMLRSKFPTYLVWGPELITFYNDASLPLRGIRPEALGQPLQQAWAEIWDVVGPTIKQALRGEATYLQDVPVDIVQRKGYPEQTWWTASFSPVMAETGTVGGVLIILQETTERVLTEQRLRFLVDLSTRLRGIAEAREVMATTAEQLGRHLRASRAGYGMVSENGETLVVERDWTDSAIPSCAGEYRSSDFGTLIKSELNAGRTVRIDDILADPLTAEEAIAGEFLRTGKRASIIAPLIRNGRFVAFFYVHQTQPRHWREDEVALVQEVAERTWTSVLRARAETALRNSEQLFRQFAEHATDVLWVVDANTRGFEYISPAYERVWGRPLETIRSRIQWEESVHPDDRERTTQVFRGVLQGETITHEYRIVRPDGGMRYIHATVFPILDGCGAIQRIGGIARDVTQHDGSMVYVVDGNEASRQELSLRLQEAGYQVKAFVSAQAFLDVAPVLVAGCVVLDARAPEAGGMRIPKELKGRRAGLPVVVLGEAHGIISVGVDAMKAGAVDFLETSCRPEQLLEAVASALASIRDVAERDQTAEHIRAQVALLSVREREVLDRLLAGGTNKTIARDLGISPRTVEAHRARIMERLGANNLPELVRMALAAGLHVKPQDSGS</sequence>
<dbReference type="SMART" id="SM00065">
    <property type="entry name" value="GAF"/>
    <property type="match status" value="1"/>
</dbReference>
<dbReference type="PROSITE" id="PS50112">
    <property type="entry name" value="PAS"/>
    <property type="match status" value="1"/>
</dbReference>
<dbReference type="PROSITE" id="PS50043">
    <property type="entry name" value="HTH_LUXR_2"/>
    <property type="match status" value="1"/>
</dbReference>
<keyword evidence="1" id="KW-0808">Transferase</keyword>
<dbReference type="PANTHER" id="PTHR44688:SF16">
    <property type="entry name" value="DNA-BINDING TRANSCRIPTIONAL ACTIVATOR DEVR_DOSR"/>
    <property type="match status" value="1"/>
</dbReference>
<dbReference type="InterPro" id="IPR000014">
    <property type="entry name" value="PAS"/>
</dbReference>
<dbReference type="InterPro" id="IPR013655">
    <property type="entry name" value="PAS_fold_3"/>
</dbReference>
<keyword evidence="5" id="KW-0804">Transcription</keyword>
<keyword evidence="3" id="KW-0805">Transcription regulation</keyword>
<dbReference type="InterPro" id="IPR035965">
    <property type="entry name" value="PAS-like_dom_sf"/>
</dbReference>
<evidence type="ECO:0000259" key="10">
    <source>
        <dbReference type="PROSITE" id="PS50113"/>
    </source>
</evidence>
<dbReference type="InterPro" id="IPR036388">
    <property type="entry name" value="WH-like_DNA-bd_sf"/>
</dbReference>
<dbReference type="Pfam" id="PF00196">
    <property type="entry name" value="GerE"/>
    <property type="match status" value="1"/>
</dbReference>
<dbReference type="SMART" id="SM00086">
    <property type="entry name" value="PAC"/>
    <property type="match status" value="2"/>
</dbReference>
<dbReference type="PROSITE" id="PS00622">
    <property type="entry name" value="HTH_LUXR_1"/>
    <property type="match status" value="1"/>
</dbReference>
<dbReference type="GO" id="GO:0006355">
    <property type="term" value="P:regulation of DNA-templated transcription"/>
    <property type="evidence" value="ECO:0007669"/>
    <property type="project" value="InterPro"/>
</dbReference>
<dbReference type="InterPro" id="IPR011006">
    <property type="entry name" value="CheY-like_superfamily"/>
</dbReference>
<evidence type="ECO:0000256" key="1">
    <source>
        <dbReference type="ARBA" id="ARBA00022679"/>
    </source>
</evidence>
<evidence type="ECO:0000256" key="2">
    <source>
        <dbReference type="ARBA" id="ARBA00022777"/>
    </source>
</evidence>
<dbReference type="Gene3D" id="3.40.50.2300">
    <property type="match status" value="1"/>
</dbReference>
<dbReference type="InterPro" id="IPR003018">
    <property type="entry name" value="GAF"/>
</dbReference>
<feature type="domain" description="HTH luxR-type" evidence="7">
    <location>
        <begin position="582"/>
        <end position="647"/>
    </location>
</feature>
<dbReference type="Pfam" id="PF01590">
    <property type="entry name" value="GAF"/>
    <property type="match status" value="1"/>
</dbReference>
<evidence type="ECO:0000256" key="3">
    <source>
        <dbReference type="ARBA" id="ARBA00023015"/>
    </source>
</evidence>
<evidence type="ECO:0000256" key="4">
    <source>
        <dbReference type="ARBA" id="ARBA00023125"/>
    </source>
</evidence>
<comment type="caution">
    <text evidence="11">The sequence shown here is derived from an EMBL/GenBank/DDBJ whole genome shotgun (WGS) entry which is preliminary data.</text>
</comment>
<dbReference type="SUPFAM" id="SSF55785">
    <property type="entry name" value="PYP-like sensor domain (PAS domain)"/>
    <property type="match status" value="2"/>
</dbReference>
<dbReference type="EMBL" id="QQBB01000013">
    <property type="protein sequence ID" value="RDI53601.1"/>
    <property type="molecule type" value="Genomic_DNA"/>
</dbReference>
<dbReference type="SMART" id="SM00091">
    <property type="entry name" value="PAS"/>
    <property type="match status" value="1"/>
</dbReference>
<dbReference type="InterPro" id="IPR029016">
    <property type="entry name" value="GAF-like_dom_sf"/>
</dbReference>